<dbReference type="GO" id="GO:0005886">
    <property type="term" value="C:plasma membrane"/>
    <property type="evidence" value="ECO:0007669"/>
    <property type="project" value="TreeGrafter"/>
</dbReference>
<dbReference type="Gene3D" id="1.20.1730.10">
    <property type="entry name" value="Sodium/glucose cotransporter"/>
    <property type="match status" value="1"/>
</dbReference>
<proteinExistence type="inferred from homology"/>
<comment type="caution">
    <text evidence="8">The sequence shown here is derived from an EMBL/GenBank/DDBJ whole genome shotgun (WGS) entry which is preliminary data.</text>
</comment>
<organism evidence="8 9">
    <name type="scientific">Roseivirga seohaensis subsp. aquiponti</name>
    <dbReference type="NCBI Taxonomy" id="1566026"/>
    <lineage>
        <taxon>Bacteria</taxon>
        <taxon>Pseudomonadati</taxon>
        <taxon>Bacteroidota</taxon>
        <taxon>Cytophagia</taxon>
        <taxon>Cytophagales</taxon>
        <taxon>Roseivirgaceae</taxon>
        <taxon>Roseivirga</taxon>
    </lineage>
</organism>
<feature type="transmembrane region" description="Helical" evidence="7">
    <location>
        <begin position="570"/>
        <end position="588"/>
    </location>
</feature>
<dbReference type="Proteomes" id="UP000036908">
    <property type="component" value="Unassembled WGS sequence"/>
</dbReference>
<sequence length="593" mass="65704">MQLATLDWIIILGFFVIFLLIGLKVSKKAGTSSKEFFLSGRNMPWWLLGISMVATTFSADTPNLVTDIVRQNGVAGNWVWWAFLVTGMLTVFVYAKLWRKSGVLTDLEFYETRYSGKEAAFLRGFRAIYLGVFFNVMIMASVSLAAIKIGEIMFGLEPWKTMLYASVITVAYSSMGGLRGVILTDFLQFLVAMVGSIAAAVYIINLPEVGGLTELLANPNVTPKLDLIPDFNNRELFITLLVIPLAVQWWSVWYPGAEPGGGGYIAQRMLSAKDEKNAVSATLLFNITHYALRPWPWILIALASLVVYPDLESIRSAFPNISEGKMGHDLGYSAMLLTLPKGLLGIVIASLIAAFMSTISTHLNWGSSYVAYDFYQRFVKPEASEKELVNVGRISTVLLMVFAALFALVLTSAYDAFQILLKVGAGTGAVFLLRWFWWRVNAYSEITAMVVSFIMALLFYEKTGPDFMLAIPGDYQLLWSVGITTIAWVGVTLLTKPTDYSKLATFFNSVKPYGVGWNGFKKIAQKEGIQLESHVGRFSIDLIAMFLGIIIVYSALFGVGMLLYGNISTAVILLSVTLVSVLLLLRTWKKLTF</sequence>
<dbReference type="PATRIC" id="fig|1566026.4.peg.3693"/>
<dbReference type="InterPro" id="IPR038377">
    <property type="entry name" value="Na/Glc_symporter_sf"/>
</dbReference>
<feature type="transmembrane region" description="Helical" evidence="7">
    <location>
        <begin position="394"/>
        <end position="412"/>
    </location>
</feature>
<evidence type="ECO:0000313" key="9">
    <source>
        <dbReference type="Proteomes" id="UP000036908"/>
    </source>
</evidence>
<reference evidence="9" key="1">
    <citation type="submission" date="2014-11" db="EMBL/GenBank/DDBJ databases">
        <title>Genome sequencing of Roseivirga sp. D-25.</title>
        <authorList>
            <person name="Selvaratnam C."/>
            <person name="Thevarajoo S."/>
            <person name="Goh K.M."/>
            <person name="Eee R."/>
            <person name="Chan K.-G."/>
            <person name="Chong C.S."/>
        </authorList>
    </citation>
    <scope>NUCLEOTIDE SEQUENCE [LARGE SCALE GENOMIC DNA]</scope>
    <source>
        <strain evidence="9">D-25</strain>
    </source>
</reference>
<evidence type="ECO:0000256" key="2">
    <source>
        <dbReference type="ARBA" id="ARBA00006434"/>
    </source>
</evidence>
<dbReference type="PANTHER" id="PTHR11819:SF77">
    <property type="entry name" value="SODIUM_GLUCOSE COTRANSPORT PROTEIN"/>
    <property type="match status" value="1"/>
</dbReference>
<feature type="transmembrane region" description="Helical" evidence="7">
    <location>
        <begin position="127"/>
        <end position="150"/>
    </location>
</feature>
<dbReference type="EMBL" id="JSVA01000009">
    <property type="protein sequence ID" value="KOF03005.1"/>
    <property type="molecule type" value="Genomic_DNA"/>
</dbReference>
<evidence type="ECO:0000256" key="6">
    <source>
        <dbReference type="RuleBase" id="RU362091"/>
    </source>
</evidence>
<dbReference type="AlphaFoldDB" id="A0A0L8ALF2"/>
<protein>
    <submittedName>
        <fullName evidence="8">Na+:solute symporter</fullName>
    </submittedName>
</protein>
<evidence type="ECO:0000313" key="8">
    <source>
        <dbReference type="EMBL" id="KOF03005.1"/>
    </source>
</evidence>
<feature type="transmembrane region" description="Helical" evidence="7">
    <location>
        <begin position="189"/>
        <end position="206"/>
    </location>
</feature>
<dbReference type="PROSITE" id="PS50283">
    <property type="entry name" value="NA_SOLUT_SYMP_3"/>
    <property type="match status" value="1"/>
</dbReference>
<dbReference type="OrthoDB" id="9761931at2"/>
<dbReference type="CDD" id="cd11477">
    <property type="entry name" value="SLC5sbd_u1"/>
    <property type="match status" value="1"/>
</dbReference>
<dbReference type="GO" id="GO:0005412">
    <property type="term" value="F:D-glucose:sodium symporter activity"/>
    <property type="evidence" value="ECO:0007669"/>
    <property type="project" value="TreeGrafter"/>
</dbReference>
<feature type="transmembrane region" description="Helical" evidence="7">
    <location>
        <begin position="162"/>
        <end position="182"/>
    </location>
</feature>
<evidence type="ECO:0000256" key="1">
    <source>
        <dbReference type="ARBA" id="ARBA00004141"/>
    </source>
</evidence>
<evidence type="ECO:0000256" key="3">
    <source>
        <dbReference type="ARBA" id="ARBA00022692"/>
    </source>
</evidence>
<feature type="transmembrane region" description="Helical" evidence="7">
    <location>
        <begin position="79"/>
        <end position="97"/>
    </location>
</feature>
<evidence type="ECO:0000256" key="7">
    <source>
        <dbReference type="SAM" id="Phobius"/>
    </source>
</evidence>
<dbReference type="Pfam" id="PF00474">
    <property type="entry name" value="SSF"/>
    <property type="match status" value="1"/>
</dbReference>
<keyword evidence="5 7" id="KW-0472">Membrane</keyword>
<comment type="similarity">
    <text evidence="2 6">Belongs to the sodium:solute symporter (SSF) (TC 2.A.21) family.</text>
</comment>
<evidence type="ECO:0000256" key="5">
    <source>
        <dbReference type="ARBA" id="ARBA00023136"/>
    </source>
</evidence>
<evidence type="ECO:0000256" key="4">
    <source>
        <dbReference type="ARBA" id="ARBA00022989"/>
    </source>
</evidence>
<dbReference type="RefSeq" id="WP_053223440.1">
    <property type="nucleotide sequence ID" value="NZ_JSVA01000009.1"/>
</dbReference>
<comment type="subcellular location">
    <subcellularLocation>
        <location evidence="1">Membrane</location>
        <topology evidence="1">Multi-pass membrane protein</topology>
    </subcellularLocation>
</comment>
<keyword evidence="9" id="KW-1185">Reference proteome</keyword>
<keyword evidence="3 7" id="KW-0812">Transmembrane</keyword>
<feature type="transmembrane region" description="Helical" evidence="7">
    <location>
        <begin position="443"/>
        <end position="460"/>
    </location>
</feature>
<feature type="transmembrane region" description="Helical" evidence="7">
    <location>
        <begin position="6"/>
        <end position="23"/>
    </location>
</feature>
<dbReference type="PANTHER" id="PTHR11819">
    <property type="entry name" value="SOLUTE CARRIER FAMILY 5"/>
    <property type="match status" value="1"/>
</dbReference>
<feature type="transmembrane region" description="Helical" evidence="7">
    <location>
        <begin position="43"/>
        <end position="59"/>
    </location>
</feature>
<keyword evidence="4 7" id="KW-1133">Transmembrane helix</keyword>
<name>A0A0L8ALF2_9BACT</name>
<feature type="transmembrane region" description="Helical" evidence="7">
    <location>
        <begin position="542"/>
        <end position="564"/>
    </location>
</feature>
<dbReference type="InterPro" id="IPR001734">
    <property type="entry name" value="Na/solute_symporter"/>
</dbReference>
<feature type="transmembrane region" description="Helical" evidence="7">
    <location>
        <begin position="419"/>
        <end position="437"/>
    </location>
</feature>
<accession>A0A0L8ALF2</accession>
<gene>
    <name evidence="8" type="ORF">OB69_09285</name>
</gene>